<dbReference type="EMBL" id="DAASUN010000016">
    <property type="protein sequence ID" value="HAE7082270.1"/>
    <property type="molecule type" value="Genomic_DNA"/>
</dbReference>
<protein>
    <submittedName>
        <fullName evidence="1">Uncharacterized protein</fullName>
    </submittedName>
</protein>
<accession>A0A735Q0P3</accession>
<name>A0A735Q0P3_SALER</name>
<evidence type="ECO:0000313" key="1">
    <source>
        <dbReference type="EMBL" id="HAE7082270.1"/>
    </source>
</evidence>
<reference evidence="1" key="2">
    <citation type="submission" date="2018-07" db="EMBL/GenBank/DDBJ databases">
        <authorList>
            <consortium name="NCBI Pathogen Detection Project"/>
        </authorList>
    </citation>
    <scope>NUCLEOTIDE SEQUENCE</scope>
    <source>
        <strain evidence="1">3376-57</strain>
    </source>
</reference>
<reference evidence="1" key="1">
    <citation type="journal article" date="2018" name="Genome Biol.">
        <title>SKESA: strategic k-mer extension for scrupulous assemblies.</title>
        <authorList>
            <person name="Souvorov A."/>
            <person name="Agarwala R."/>
            <person name="Lipman D.J."/>
        </authorList>
    </citation>
    <scope>NUCLEOTIDE SEQUENCE</scope>
    <source>
        <strain evidence="1">3376-57</strain>
    </source>
</reference>
<dbReference type="AlphaFoldDB" id="A0A735Q0P3"/>
<proteinExistence type="predicted"/>
<sequence>MIIMPGEIVTHLIKIVKNRANMTNMTSIKLPMEGKSFYPSLKCEQVTVLDTYKVSIFNEGYGDSACIIRIIEIFMLNKLRHKGEELRSLTGLTIPDTEATADEINLLMSRLEVLCQREEEELSFRQKDVSSAEYALKNAGLNVNSRTVSEVKNKNAVKGARDAYERQYNSAFLRQKEQQTRVSLFRGFGSLLLEEAEHIGKNISKKYLNSFSRPLTSPAEFINVLNDATLVRDVRFILDALCALDNAVEHILKCCAYPNDRYELERGGISRTIAYREYYRAENAILRSVVSDREYAEHAVKYNQLSEYDSRQRAGAPHFCA</sequence>
<gene>
    <name evidence="1" type="ORF">GNC10_002911</name>
</gene>
<organism evidence="1">
    <name type="scientific">Salmonella enterica subsp. salamae serovar 42:z:1,5</name>
    <dbReference type="NCBI Taxonomy" id="1967617"/>
    <lineage>
        <taxon>Bacteria</taxon>
        <taxon>Pseudomonadati</taxon>
        <taxon>Pseudomonadota</taxon>
        <taxon>Gammaproteobacteria</taxon>
        <taxon>Enterobacterales</taxon>
        <taxon>Enterobacteriaceae</taxon>
        <taxon>Salmonella</taxon>
    </lineage>
</organism>
<comment type="caution">
    <text evidence="1">The sequence shown here is derived from an EMBL/GenBank/DDBJ whole genome shotgun (WGS) entry which is preliminary data.</text>
</comment>